<evidence type="ECO:0000313" key="1">
    <source>
        <dbReference type="EMBL" id="GBP16403.1"/>
    </source>
</evidence>
<dbReference type="EMBL" id="BGZK01000079">
    <property type="protein sequence ID" value="GBP16403.1"/>
    <property type="molecule type" value="Genomic_DNA"/>
</dbReference>
<sequence>MPEWKGRVPLTRSHCERITGIKIGSWTGEKLRAGTGIEVENGIGVKPSGEQELIQERLFSFEYLLPRVARYEGVGRRPRGWRGRPAGRAGRRARRRLATHYANNIL</sequence>
<comment type="caution">
    <text evidence="1">The sequence shown here is derived from an EMBL/GenBank/DDBJ whole genome shotgun (WGS) entry which is preliminary data.</text>
</comment>
<proteinExistence type="predicted"/>
<keyword evidence="2" id="KW-1185">Reference proteome</keyword>
<dbReference type="Proteomes" id="UP000299102">
    <property type="component" value="Unassembled WGS sequence"/>
</dbReference>
<organism evidence="1 2">
    <name type="scientific">Eumeta variegata</name>
    <name type="common">Bagworm moth</name>
    <name type="synonym">Eumeta japonica</name>
    <dbReference type="NCBI Taxonomy" id="151549"/>
    <lineage>
        <taxon>Eukaryota</taxon>
        <taxon>Metazoa</taxon>
        <taxon>Ecdysozoa</taxon>
        <taxon>Arthropoda</taxon>
        <taxon>Hexapoda</taxon>
        <taxon>Insecta</taxon>
        <taxon>Pterygota</taxon>
        <taxon>Neoptera</taxon>
        <taxon>Endopterygota</taxon>
        <taxon>Lepidoptera</taxon>
        <taxon>Glossata</taxon>
        <taxon>Ditrysia</taxon>
        <taxon>Tineoidea</taxon>
        <taxon>Psychidae</taxon>
        <taxon>Oiketicinae</taxon>
        <taxon>Eumeta</taxon>
    </lineage>
</organism>
<evidence type="ECO:0000313" key="2">
    <source>
        <dbReference type="Proteomes" id="UP000299102"/>
    </source>
</evidence>
<dbReference type="AlphaFoldDB" id="A0A4C1TQZ0"/>
<reference evidence="1 2" key="1">
    <citation type="journal article" date="2019" name="Commun. Biol.">
        <title>The bagworm genome reveals a unique fibroin gene that provides high tensile strength.</title>
        <authorList>
            <person name="Kono N."/>
            <person name="Nakamura H."/>
            <person name="Ohtoshi R."/>
            <person name="Tomita M."/>
            <person name="Numata K."/>
            <person name="Arakawa K."/>
        </authorList>
    </citation>
    <scope>NUCLEOTIDE SEQUENCE [LARGE SCALE GENOMIC DNA]</scope>
</reference>
<name>A0A4C1TQZ0_EUMVA</name>
<protein>
    <submittedName>
        <fullName evidence="1">Uncharacterized protein</fullName>
    </submittedName>
</protein>
<gene>
    <name evidence="1" type="ORF">EVAR_9985_1</name>
</gene>
<accession>A0A4C1TQZ0</accession>